<sequence>MPVLPPYFGPRAAIADLLAFMRQRSREQRIGAVLAVVATAAIVIGFFTDTSINPKPATTVTFTQSWSADRSDAEIIADQKKDQAMRDAAKEKRRQEYVKLQKQLGMDE</sequence>
<keyword evidence="1" id="KW-1133">Transmembrane helix</keyword>
<proteinExistence type="predicted"/>
<dbReference type="AlphaFoldDB" id="A0A6G7YPR6"/>
<name>A0A6G7YPR6_9SPHN</name>
<feature type="transmembrane region" description="Helical" evidence="1">
    <location>
        <begin position="30"/>
        <end position="48"/>
    </location>
</feature>
<gene>
    <name evidence="2" type="ORF">G7077_07310</name>
</gene>
<protein>
    <submittedName>
        <fullName evidence="2">Uncharacterized protein</fullName>
    </submittedName>
</protein>
<dbReference type="KEGG" id="spii:G7077_07310"/>
<evidence type="ECO:0000313" key="3">
    <source>
        <dbReference type="Proteomes" id="UP000503222"/>
    </source>
</evidence>
<keyword evidence="1" id="KW-0812">Transmembrane</keyword>
<keyword evidence="1" id="KW-0472">Membrane</keyword>
<keyword evidence="3" id="KW-1185">Reference proteome</keyword>
<dbReference type="Proteomes" id="UP000503222">
    <property type="component" value="Chromosome"/>
</dbReference>
<evidence type="ECO:0000256" key="1">
    <source>
        <dbReference type="SAM" id="Phobius"/>
    </source>
</evidence>
<dbReference type="EMBL" id="CP049869">
    <property type="protein sequence ID" value="QIK78731.1"/>
    <property type="molecule type" value="Genomic_DNA"/>
</dbReference>
<dbReference type="RefSeq" id="WP_166411123.1">
    <property type="nucleotide sequence ID" value="NZ_CP049869.1"/>
</dbReference>
<accession>A0A6G7YPR6</accession>
<reference evidence="2 3" key="1">
    <citation type="submission" date="2020-03" db="EMBL/GenBank/DDBJ databases">
        <title>Sphingomonas sp. nov., isolated from fish.</title>
        <authorList>
            <person name="Hyun D.-W."/>
            <person name="Bae J.-W."/>
        </authorList>
    </citation>
    <scope>NUCLEOTIDE SEQUENCE [LARGE SCALE GENOMIC DNA]</scope>
    <source>
        <strain evidence="2 3">HDW15B</strain>
    </source>
</reference>
<organism evidence="2 3">
    <name type="scientific">Sphingomonas piscis</name>
    <dbReference type="NCBI Taxonomy" id="2714943"/>
    <lineage>
        <taxon>Bacteria</taxon>
        <taxon>Pseudomonadati</taxon>
        <taxon>Pseudomonadota</taxon>
        <taxon>Alphaproteobacteria</taxon>
        <taxon>Sphingomonadales</taxon>
        <taxon>Sphingomonadaceae</taxon>
        <taxon>Sphingomonas</taxon>
    </lineage>
</organism>
<evidence type="ECO:0000313" key="2">
    <source>
        <dbReference type="EMBL" id="QIK78731.1"/>
    </source>
</evidence>